<dbReference type="STRING" id="1464122.SAMN05421737_11173"/>
<protein>
    <submittedName>
        <fullName evidence="1">Uncharacterized protein</fullName>
    </submittedName>
</protein>
<keyword evidence="2" id="KW-1185">Reference proteome</keyword>
<reference evidence="2" key="1">
    <citation type="submission" date="2016-09" db="EMBL/GenBank/DDBJ databases">
        <authorList>
            <person name="Varghese N."/>
            <person name="Submissions S."/>
        </authorList>
    </citation>
    <scope>NUCLEOTIDE SEQUENCE [LARGE SCALE GENOMIC DNA]</scope>
    <source>
        <strain evidence="2">25nlg</strain>
    </source>
</reference>
<sequence length="54" mass="6011">MSGFKPAFEVTQVTSMQWNRTAPAAVPETFDSSVNPVKISQETLNELKQLIQSK</sequence>
<evidence type="ECO:0000313" key="1">
    <source>
        <dbReference type="EMBL" id="SDC61675.1"/>
    </source>
</evidence>
<name>A0A1G6N3G3_9BACI</name>
<organism evidence="1 2">
    <name type="scientific">Shouchella lonarensis</name>
    <dbReference type="NCBI Taxonomy" id="1464122"/>
    <lineage>
        <taxon>Bacteria</taxon>
        <taxon>Bacillati</taxon>
        <taxon>Bacillota</taxon>
        <taxon>Bacilli</taxon>
        <taxon>Bacillales</taxon>
        <taxon>Bacillaceae</taxon>
        <taxon>Shouchella</taxon>
    </lineage>
</organism>
<dbReference type="Proteomes" id="UP000242662">
    <property type="component" value="Unassembled WGS sequence"/>
</dbReference>
<dbReference type="AlphaFoldDB" id="A0A1G6N3G3"/>
<dbReference type="RefSeq" id="WP_176763910.1">
    <property type="nucleotide sequence ID" value="NZ_FMYM01000011.1"/>
</dbReference>
<evidence type="ECO:0000313" key="2">
    <source>
        <dbReference type="Proteomes" id="UP000242662"/>
    </source>
</evidence>
<proteinExistence type="predicted"/>
<dbReference type="EMBL" id="FMYM01000011">
    <property type="protein sequence ID" value="SDC61675.1"/>
    <property type="molecule type" value="Genomic_DNA"/>
</dbReference>
<gene>
    <name evidence="1" type="ORF">SAMN05421737_11173</name>
</gene>
<accession>A0A1G6N3G3</accession>